<evidence type="ECO:0000313" key="5">
    <source>
        <dbReference type="EMBL" id="MDT0346684.1"/>
    </source>
</evidence>
<gene>
    <name evidence="5" type="ORF">RM590_29490</name>
</gene>
<evidence type="ECO:0000259" key="3">
    <source>
        <dbReference type="Pfam" id="PF21527"/>
    </source>
</evidence>
<feature type="transmembrane region" description="Helical" evidence="2">
    <location>
        <begin position="233"/>
        <end position="261"/>
    </location>
</feature>
<dbReference type="InterPro" id="IPR029013">
    <property type="entry name" value="HP0062-like_sf"/>
</dbReference>
<keyword evidence="2" id="KW-1133">Transmembrane helix</keyword>
<keyword evidence="6" id="KW-1185">Reference proteome</keyword>
<sequence length="510" mass="54496">MDSDPAPGNPEEVRELAEDLQEFADDVGEALGKIRGMASDRAIADWSGLSADAFRTEFDGVPENLTKLRNSYDMAAEALARYWPRLENAQGMADRALESAIAAQDDLRAAQTELGDAQDWVSRAGDEAERLQDGGNAPEPPDEQAVRDAMRDHQAAEAAAGAAQSRVDAAEQRLAAARELAGQARELREEAARECARDIEAASDAGIQNRSWWEEGVHWVSENWDTIVDVCKVIVAVLGIVVMIIGGPLAWIVLAAALVVLADTLMKYARGEATLWDVAFAALDCIPGFKGLTTAGGLLAMARNAPDLLRGMTRGLGDLAGGARSLVTNGFTTLRRGFDGSMLDASTAARGFGDSRPMTEGVREALTELRPSQITRNWTSDDGHYYATRVFEGGRADGQTVFAGHGRLERGAGEFVVPEGTTISFYAEHGESLHGLDGLAVEGGVFPADAVQVFRGGDVIPDYTLSAPAATRGGMSVFENSVTVANRTRLSELLSENMGDVHWAACRDVD</sequence>
<organism evidence="5 6">
    <name type="scientific">Streptomyces litchfieldiae</name>
    <dbReference type="NCBI Taxonomy" id="3075543"/>
    <lineage>
        <taxon>Bacteria</taxon>
        <taxon>Bacillati</taxon>
        <taxon>Actinomycetota</taxon>
        <taxon>Actinomycetes</taxon>
        <taxon>Kitasatosporales</taxon>
        <taxon>Streptomycetaceae</taxon>
        <taxon>Streptomyces</taxon>
    </lineage>
</organism>
<comment type="caution">
    <text evidence="5">The sequence shown here is derived from an EMBL/GenBank/DDBJ whole genome shotgun (WGS) entry which is preliminary data.</text>
</comment>
<evidence type="ECO:0000256" key="2">
    <source>
        <dbReference type="SAM" id="Phobius"/>
    </source>
</evidence>
<feature type="domain" description="Putative adhesin Stv" evidence="3">
    <location>
        <begin position="399"/>
        <end position="507"/>
    </location>
</feature>
<feature type="domain" description="Putative T7SS secretion signal" evidence="4">
    <location>
        <begin position="8"/>
        <end position="204"/>
    </location>
</feature>
<dbReference type="RefSeq" id="WP_311707808.1">
    <property type="nucleotide sequence ID" value="NZ_JAVREL010000023.1"/>
</dbReference>
<dbReference type="InterPro" id="IPR049002">
    <property type="entry name" value="Stv"/>
</dbReference>
<evidence type="ECO:0000313" key="6">
    <source>
        <dbReference type="Proteomes" id="UP001183246"/>
    </source>
</evidence>
<reference evidence="6" key="1">
    <citation type="submission" date="2023-07" db="EMBL/GenBank/DDBJ databases">
        <title>30 novel species of actinomycetes from the DSMZ collection.</title>
        <authorList>
            <person name="Nouioui I."/>
        </authorList>
    </citation>
    <scope>NUCLEOTIDE SEQUENCE [LARGE SCALE GENOMIC DNA]</scope>
    <source>
        <strain evidence="6">DSM 44938</strain>
    </source>
</reference>
<dbReference type="Pfam" id="PF21527">
    <property type="entry name" value="Stv"/>
    <property type="match status" value="1"/>
</dbReference>
<dbReference type="Gene3D" id="1.10.287.1060">
    <property type="entry name" value="ESAT-6-like"/>
    <property type="match status" value="1"/>
</dbReference>
<evidence type="ECO:0000256" key="1">
    <source>
        <dbReference type="SAM" id="MobiDB-lite"/>
    </source>
</evidence>
<dbReference type="Proteomes" id="UP001183246">
    <property type="component" value="Unassembled WGS sequence"/>
</dbReference>
<dbReference type="SUPFAM" id="SSF158414">
    <property type="entry name" value="HP0062-like"/>
    <property type="match status" value="1"/>
</dbReference>
<dbReference type="Pfam" id="PF21725">
    <property type="entry name" value="T7SS_signal"/>
    <property type="match status" value="1"/>
</dbReference>
<dbReference type="InterPro" id="IPR049082">
    <property type="entry name" value="T7SS_signal"/>
</dbReference>
<evidence type="ECO:0000259" key="4">
    <source>
        <dbReference type="Pfam" id="PF21725"/>
    </source>
</evidence>
<dbReference type="SUPFAM" id="SSF57997">
    <property type="entry name" value="Tropomyosin"/>
    <property type="match status" value="1"/>
</dbReference>
<dbReference type="EMBL" id="JAVREL010000023">
    <property type="protein sequence ID" value="MDT0346684.1"/>
    <property type="molecule type" value="Genomic_DNA"/>
</dbReference>
<proteinExistence type="predicted"/>
<name>A0ABU2MYI5_9ACTN</name>
<feature type="compositionally biased region" description="Basic and acidic residues" evidence="1">
    <location>
        <begin position="144"/>
        <end position="155"/>
    </location>
</feature>
<protein>
    <submittedName>
        <fullName evidence="5">WXG100 family type VII secretion target</fullName>
    </submittedName>
</protein>
<accession>A0ABU2MYI5</accession>
<keyword evidence="2" id="KW-0812">Transmembrane</keyword>
<keyword evidence="2" id="KW-0472">Membrane</keyword>
<feature type="region of interest" description="Disordered" evidence="1">
    <location>
        <begin position="125"/>
        <end position="162"/>
    </location>
</feature>